<reference evidence="1" key="2">
    <citation type="submission" date="2022-06" db="UniProtKB">
        <authorList>
            <consortium name="EnsemblMetazoa"/>
        </authorList>
    </citation>
    <scope>IDENTIFICATION</scope>
    <source>
        <strain evidence="1">DF5081</strain>
    </source>
</reference>
<sequence>MVWWYMQRRAQNLTPVMRRNYPTVSMRADLNDSLNKMTLDAQPSYFQHPNALISFAEPIGSETFAEVYQKADHIHFLYEILFIKNLQTYPFPRRWITLIAYYHGMPEYERLIAAIRVVTEYDGNRAPEFHAEFY</sequence>
<accession>A0A8R1DH39</accession>
<proteinExistence type="predicted"/>
<dbReference type="Proteomes" id="UP000005237">
    <property type="component" value="Unassembled WGS sequence"/>
</dbReference>
<evidence type="ECO:0000313" key="1">
    <source>
        <dbReference type="EnsemblMetazoa" id="CJA02556.1"/>
    </source>
</evidence>
<dbReference type="EnsemblMetazoa" id="CJA02556.1">
    <property type="protein sequence ID" value="CJA02556.1"/>
    <property type="gene ID" value="WBGene00121760"/>
</dbReference>
<keyword evidence="2" id="KW-1185">Reference proteome</keyword>
<name>A0A8R1DH39_CAEJA</name>
<reference evidence="2" key="1">
    <citation type="submission" date="2010-08" db="EMBL/GenBank/DDBJ databases">
        <authorList>
            <consortium name="Caenorhabditis japonica Sequencing Consortium"/>
            <person name="Wilson R.K."/>
        </authorList>
    </citation>
    <scope>NUCLEOTIDE SEQUENCE [LARGE SCALE GENOMIC DNA]</scope>
    <source>
        <strain evidence="2">DF5081</strain>
    </source>
</reference>
<evidence type="ECO:0000313" key="2">
    <source>
        <dbReference type="Proteomes" id="UP000005237"/>
    </source>
</evidence>
<dbReference type="AlphaFoldDB" id="A0A8R1DH39"/>
<protein>
    <submittedName>
        <fullName evidence="1">Uncharacterized protein</fullName>
    </submittedName>
</protein>
<organism evidence="1 2">
    <name type="scientific">Caenorhabditis japonica</name>
    <dbReference type="NCBI Taxonomy" id="281687"/>
    <lineage>
        <taxon>Eukaryota</taxon>
        <taxon>Metazoa</taxon>
        <taxon>Ecdysozoa</taxon>
        <taxon>Nematoda</taxon>
        <taxon>Chromadorea</taxon>
        <taxon>Rhabditida</taxon>
        <taxon>Rhabditina</taxon>
        <taxon>Rhabditomorpha</taxon>
        <taxon>Rhabditoidea</taxon>
        <taxon>Rhabditidae</taxon>
        <taxon>Peloderinae</taxon>
        <taxon>Caenorhabditis</taxon>
    </lineage>
</organism>